<dbReference type="EMBL" id="AZDL01000039">
    <property type="protein sequence ID" value="KRK91897.1"/>
    <property type="molecule type" value="Genomic_DNA"/>
</dbReference>
<dbReference type="PANTHER" id="PTHR30250">
    <property type="entry name" value="PST FAMILY PREDICTED COLANIC ACID TRANSPORTER"/>
    <property type="match status" value="1"/>
</dbReference>
<protein>
    <submittedName>
        <fullName evidence="7">Capsular polysaccharide synthesis protein</fullName>
    </submittedName>
</protein>
<evidence type="ECO:0000313" key="8">
    <source>
        <dbReference type="Proteomes" id="UP000050828"/>
    </source>
</evidence>
<evidence type="ECO:0000256" key="4">
    <source>
        <dbReference type="ARBA" id="ARBA00022989"/>
    </source>
</evidence>
<feature type="transmembrane region" description="Helical" evidence="6">
    <location>
        <begin position="376"/>
        <end position="393"/>
    </location>
</feature>
<feature type="transmembrane region" description="Helical" evidence="6">
    <location>
        <begin position="42"/>
        <end position="62"/>
    </location>
</feature>
<feature type="transmembrane region" description="Helical" evidence="6">
    <location>
        <begin position="112"/>
        <end position="134"/>
    </location>
</feature>
<evidence type="ECO:0000313" key="7">
    <source>
        <dbReference type="EMBL" id="KRK91897.1"/>
    </source>
</evidence>
<feature type="transmembrane region" description="Helical" evidence="6">
    <location>
        <begin position="202"/>
        <end position="220"/>
    </location>
</feature>
<evidence type="ECO:0000256" key="6">
    <source>
        <dbReference type="SAM" id="Phobius"/>
    </source>
</evidence>
<dbReference type="Proteomes" id="UP000050828">
    <property type="component" value="Unassembled WGS sequence"/>
</dbReference>
<dbReference type="GeneID" id="49610996"/>
<gene>
    <name evidence="7" type="ORF">FC08_GL001040</name>
</gene>
<feature type="transmembrane region" description="Helical" evidence="6">
    <location>
        <begin position="12"/>
        <end position="30"/>
    </location>
</feature>
<dbReference type="InterPro" id="IPR050833">
    <property type="entry name" value="Poly_Biosynth_Transport"/>
</dbReference>
<accession>A0AAJ0LEC5</accession>
<feature type="transmembrane region" description="Helical" evidence="6">
    <location>
        <begin position="250"/>
        <end position="267"/>
    </location>
</feature>
<feature type="transmembrane region" description="Helical" evidence="6">
    <location>
        <begin position="168"/>
        <end position="190"/>
    </location>
</feature>
<dbReference type="InterPro" id="IPR002797">
    <property type="entry name" value="Polysacc_synth"/>
</dbReference>
<feature type="transmembrane region" description="Helical" evidence="6">
    <location>
        <begin position="323"/>
        <end position="345"/>
    </location>
</feature>
<feature type="transmembrane region" description="Helical" evidence="6">
    <location>
        <begin position="439"/>
        <end position="457"/>
    </location>
</feature>
<dbReference type="PANTHER" id="PTHR30250:SF11">
    <property type="entry name" value="O-ANTIGEN TRANSPORTER-RELATED"/>
    <property type="match status" value="1"/>
</dbReference>
<proteinExistence type="predicted"/>
<dbReference type="Pfam" id="PF01943">
    <property type="entry name" value="Polysacc_synt"/>
    <property type="match status" value="1"/>
</dbReference>
<dbReference type="GO" id="GO:0005886">
    <property type="term" value="C:plasma membrane"/>
    <property type="evidence" value="ECO:0007669"/>
    <property type="project" value="UniProtKB-SubCell"/>
</dbReference>
<comment type="caution">
    <text evidence="7">The sequence shown here is derived from an EMBL/GenBank/DDBJ whole genome shotgun (WGS) entry which is preliminary data.</text>
</comment>
<organism evidence="7 8">
    <name type="scientific">Latilactobacillus curvatus JCM 1096 = DSM 20019</name>
    <dbReference type="NCBI Taxonomy" id="1293592"/>
    <lineage>
        <taxon>Bacteria</taxon>
        <taxon>Bacillati</taxon>
        <taxon>Bacillota</taxon>
        <taxon>Bacilli</taxon>
        <taxon>Lactobacillales</taxon>
        <taxon>Lactobacillaceae</taxon>
        <taxon>Latilactobacillus</taxon>
    </lineage>
</organism>
<feature type="transmembrane region" description="Helical" evidence="6">
    <location>
        <begin position="414"/>
        <end position="433"/>
    </location>
</feature>
<evidence type="ECO:0000256" key="2">
    <source>
        <dbReference type="ARBA" id="ARBA00022475"/>
    </source>
</evidence>
<keyword evidence="5 6" id="KW-0472">Membrane</keyword>
<keyword evidence="4 6" id="KW-1133">Transmembrane helix</keyword>
<evidence type="ECO:0000256" key="1">
    <source>
        <dbReference type="ARBA" id="ARBA00004651"/>
    </source>
</evidence>
<evidence type="ECO:0000256" key="5">
    <source>
        <dbReference type="ARBA" id="ARBA00023136"/>
    </source>
</evidence>
<keyword evidence="3 6" id="KW-0812">Transmembrane</keyword>
<name>A0AAJ0LEC5_LATCU</name>
<dbReference type="AlphaFoldDB" id="A0AAJ0LEC5"/>
<feature type="transmembrane region" description="Helical" evidence="6">
    <location>
        <begin position="143"/>
        <end position="162"/>
    </location>
</feature>
<keyword evidence="2" id="KW-1003">Cell membrane</keyword>
<dbReference type="RefSeq" id="WP_056966552.1">
    <property type="nucleotide sequence ID" value="NZ_AZDL01000039.1"/>
</dbReference>
<comment type="subcellular location">
    <subcellularLocation>
        <location evidence="1">Cell membrane</location>
        <topology evidence="1">Multi-pass membrane protein</topology>
    </subcellularLocation>
</comment>
<evidence type="ECO:0000256" key="3">
    <source>
        <dbReference type="ARBA" id="ARBA00022692"/>
    </source>
</evidence>
<feature type="transmembrane region" description="Helical" evidence="6">
    <location>
        <begin position="288"/>
        <end position="311"/>
    </location>
</feature>
<reference evidence="7 8" key="1">
    <citation type="journal article" date="2015" name="Genome Announc.">
        <title>Expanding the biotechnology potential of lactobacilli through comparative genomics of 213 strains and associated genera.</title>
        <authorList>
            <person name="Sun Z."/>
            <person name="Harris H.M."/>
            <person name="McCann A."/>
            <person name="Guo C."/>
            <person name="Argimon S."/>
            <person name="Zhang W."/>
            <person name="Yang X."/>
            <person name="Jeffery I.B."/>
            <person name="Cooney J.C."/>
            <person name="Kagawa T.F."/>
            <person name="Liu W."/>
            <person name="Song Y."/>
            <person name="Salvetti E."/>
            <person name="Wrobel A."/>
            <person name="Rasinkangas P."/>
            <person name="Parkhill J."/>
            <person name="Rea M.C."/>
            <person name="O'Sullivan O."/>
            <person name="Ritari J."/>
            <person name="Douillard F.P."/>
            <person name="Paul Ross R."/>
            <person name="Yang R."/>
            <person name="Briner A.E."/>
            <person name="Felis G.E."/>
            <person name="de Vos W.M."/>
            <person name="Barrangou R."/>
            <person name="Klaenhammer T.R."/>
            <person name="Caufield P.W."/>
            <person name="Cui Y."/>
            <person name="Zhang H."/>
            <person name="O'Toole P.W."/>
        </authorList>
    </citation>
    <scope>NUCLEOTIDE SEQUENCE [LARGE SCALE GENOMIC DNA]</scope>
    <source>
        <strain evidence="7 8">DSM 20019</strain>
    </source>
</reference>
<feature type="transmembrane region" description="Helical" evidence="6">
    <location>
        <begin position="83"/>
        <end position="106"/>
    </location>
</feature>
<feature type="transmembrane region" description="Helical" evidence="6">
    <location>
        <begin position="352"/>
        <end position="370"/>
    </location>
</feature>
<sequence length="478" mass="54409">MRKLFKDFFYNAIYQVFLVIIPLITAPYLSRVLGPGPLGINSSVNFTIQFIMVFCASAMGQIGTRTIARARAAKNQSEFESAFWGLWLIQVTLSAITIVLFITVCLVFKPKYYIYFLLQLPFLLGTMIDISWFFQGIAEFGKVVVRNTIIKLFSVVLIFIFVHRPEDLGLYMLIMSMGNLLGNSVFWLQIRKYVPHFVGHYYHFKASIVMIATLILPQIATQVYTSLDKPILGLFHSTTQVSYYDQSQRIANIILGVITSITIVMMPKMAASSEKNQQLFLKKSYETTLALGLAFMITVMCNTNQFVPWFFGEKFIPMEHLMFLISFSIILIPIGGVFSNQFALAIRKDKEFAIPLLIGAILSLILNFTIDPILGALGATINILTVEAVVCLLRIWIVREYYDARYIFKDTPKYFILAAITFIIGFLMPNLIPNVFINMVFKSILILAIYIGLFLLGRFELATDVKQIARNMINRGRK</sequence>